<gene>
    <name evidence="6" type="ORF">SAMN04488692_102106</name>
</gene>
<keyword evidence="3" id="KW-0408">Iron</keyword>
<dbReference type="GO" id="GO:0051536">
    <property type="term" value="F:iron-sulfur cluster binding"/>
    <property type="evidence" value="ECO:0007669"/>
    <property type="project" value="UniProtKB-KW"/>
</dbReference>
<evidence type="ECO:0000259" key="5">
    <source>
        <dbReference type="Pfam" id="PF02662"/>
    </source>
</evidence>
<dbReference type="InterPro" id="IPR003813">
    <property type="entry name" value="MvhD/FlpD"/>
</dbReference>
<reference evidence="6 7" key="1">
    <citation type="submission" date="2016-10" db="EMBL/GenBank/DDBJ databases">
        <authorList>
            <person name="de Groot N.N."/>
        </authorList>
    </citation>
    <scope>NUCLEOTIDE SEQUENCE [LARGE SCALE GENOMIC DNA]</scope>
    <source>
        <strain evidence="6 7">SLAS-1</strain>
    </source>
</reference>
<evidence type="ECO:0000256" key="1">
    <source>
        <dbReference type="ARBA" id="ARBA00022723"/>
    </source>
</evidence>
<dbReference type="STRING" id="321763.SAMN04488692_102106"/>
<evidence type="ECO:0000256" key="2">
    <source>
        <dbReference type="ARBA" id="ARBA00023002"/>
    </source>
</evidence>
<name>A0A1G9I462_9FIRM</name>
<dbReference type="RefSeq" id="WP_089757976.1">
    <property type="nucleotide sequence ID" value="NZ_FNGO01000002.1"/>
</dbReference>
<proteinExistence type="predicted"/>
<dbReference type="OrthoDB" id="9785566at2"/>
<keyword evidence="1" id="KW-0479">Metal-binding</keyword>
<evidence type="ECO:0000256" key="4">
    <source>
        <dbReference type="ARBA" id="ARBA00023014"/>
    </source>
</evidence>
<dbReference type="Pfam" id="PF02662">
    <property type="entry name" value="FlpD"/>
    <property type="match status" value="1"/>
</dbReference>
<evidence type="ECO:0000313" key="6">
    <source>
        <dbReference type="EMBL" id="SDL19835.1"/>
    </source>
</evidence>
<keyword evidence="7" id="KW-1185">Reference proteome</keyword>
<feature type="domain" description="F420-non-reducing hydrogenase iron-sulfur subunit D" evidence="5">
    <location>
        <begin position="24"/>
        <end position="146"/>
    </location>
</feature>
<evidence type="ECO:0000256" key="3">
    <source>
        <dbReference type="ARBA" id="ARBA00023004"/>
    </source>
</evidence>
<accession>A0A1G9I462</accession>
<keyword evidence="4" id="KW-0411">Iron-sulfur</keyword>
<evidence type="ECO:0000313" key="7">
    <source>
        <dbReference type="Proteomes" id="UP000199476"/>
    </source>
</evidence>
<dbReference type="GO" id="GO:0046872">
    <property type="term" value="F:metal ion binding"/>
    <property type="evidence" value="ECO:0007669"/>
    <property type="project" value="UniProtKB-KW"/>
</dbReference>
<dbReference type="AlphaFoldDB" id="A0A1G9I462"/>
<keyword evidence="2" id="KW-0560">Oxidoreductase</keyword>
<sequence>MEAKAETEAAADNQKDREEFEPKIVSFLCNWCSYAAADLAGSSRLQYPSNIRTVRIPCTGRINPLLIIKTLEKGADGILVSGCHPGDCHYIDGNYYARRRFTMLKEMLEFAGVEPERLNFTWCSAAEGKRFAEIVTRVVDRVKSVGAWEGFIDDSQITEEDRVGEIDYEQFL</sequence>
<protein>
    <submittedName>
        <fullName evidence="6">Coenzyme F420-reducing hydrogenase, delta subunit</fullName>
    </submittedName>
</protein>
<dbReference type="GO" id="GO:0016491">
    <property type="term" value="F:oxidoreductase activity"/>
    <property type="evidence" value="ECO:0007669"/>
    <property type="project" value="UniProtKB-KW"/>
</dbReference>
<dbReference type="Proteomes" id="UP000199476">
    <property type="component" value="Unassembled WGS sequence"/>
</dbReference>
<organism evidence="6 7">
    <name type="scientific">Halarsenatibacter silvermanii</name>
    <dbReference type="NCBI Taxonomy" id="321763"/>
    <lineage>
        <taxon>Bacteria</taxon>
        <taxon>Bacillati</taxon>
        <taxon>Bacillota</taxon>
        <taxon>Clostridia</taxon>
        <taxon>Halanaerobiales</taxon>
        <taxon>Halarsenatibacteraceae</taxon>
        <taxon>Halarsenatibacter</taxon>
    </lineage>
</organism>
<dbReference type="EMBL" id="FNGO01000002">
    <property type="protein sequence ID" value="SDL19835.1"/>
    <property type="molecule type" value="Genomic_DNA"/>
</dbReference>